<evidence type="ECO:0000256" key="1">
    <source>
        <dbReference type="SAM" id="Coils"/>
    </source>
</evidence>
<evidence type="ECO:0000313" key="4">
    <source>
        <dbReference type="EMBL" id="QNF34372.1"/>
    </source>
</evidence>
<feature type="coiled-coil region" evidence="1">
    <location>
        <begin position="47"/>
        <end position="74"/>
    </location>
</feature>
<keyword evidence="5" id="KW-1185">Reference proteome</keyword>
<evidence type="ECO:0000313" key="5">
    <source>
        <dbReference type="Proteomes" id="UP000515237"/>
    </source>
</evidence>
<accession>A0A7G7GB38</accession>
<protein>
    <submittedName>
        <fullName evidence="4">Phage tail tape measure protein</fullName>
    </submittedName>
</protein>
<proteinExistence type="predicted"/>
<organism evidence="4 5">
    <name type="scientific">Adhaeribacter swui</name>
    <dbReference type="NCBI Taxonomy" id="2086471"/>
    <lineage>
        <taxon>Bacteria</taxon>
        <taxon>Pseudomonadati</taxon>
        <taxon>Bacteroidota</taxon>
        <taxon>Cytophagia</taxon>
        <taxon>Cytophagales</taxon>
        <taxon>Hymenobacteraceae</taxon>
        <taxon>Adhaeribacter</taxon>
    </lineage>
</organism>
<dbReference type="RefSeq" id="WP_185270853.1">
    <property type="nucleotide sequence ID" value="NZ_CP055156.1"/>
</dbReference>
<dbReference type="Proteomes" id="UP000515237">
    <property type="component" value="Chromosome"/>
</dbReference>
<evidence type="ECO:0000256" key="2">
    <source>
        <dbReference type="SAM" id="MobiDB-lite"/>
    </source>
</evidence>
<feature type="region of interest" description="Disordered" evidence="2">
    <location>
        <begin position="470"/>
        <end position="503"/>
    </location>
</feature>
<sequence>MATTKEQRIVEIIINGQQANASLKEMNAAAAVMWNQLQKMGKDDPGRAQLKKDFQQLKENIKDTKDEMLGLEKNSLMAKLGLNGVTSATGLLKAGFQAAVAAFLPLLALDGLIELAKGFLGLVDHVDEVRGSISSLTGEQGAALDGLYVQVEAISKTFDKDWNEVMRAGNVVAKEFGISNEQAFELIEKGILAGADANGDFLEQLSEYSTQFATAGASAEDFVAVLAKGANEGIFSDKAADTVKEFGLRIREQTKATGEALDAAFGQAFTDKIFKGINDGSMTTVEALKLVSTEMNNTTIPASALQTVVADVFGGPGEDAGIEFLKSLKDLGGEIDSMIDKNNILTSAQIDQLDAEKQLAAAQAALGATFSGTGSTIDWLMTVTKAWLLNAVAWAINDMKGLRNAVVGVWDAIKSLGSSFGAMWDAFKNGDFSGIKKAFSDMGTNASKAYREGYNHYDKIAAEDKLKLEKQEHEKSAKQAEELRKDQAEKTRKEKEKEADKAAKEAERKLKEQRAKEKQAREQFEKEEEKAALELAKLKIDVMADGLDKTLAKLRLANELELKEMEKHRDKVVKSAVTTQAEKDAAIARFEEQKTAKAQELANQEAAARKKDEDLQKSKNQKSKDEQLKELDEKAVIAAESIENEYLQKQAALDGQVVRTIEAEQIRDMALLEQKNATAAAKLAALEAAGQGESAQALKLKNEVLRHDSERTAKMRDNEEKLTKVKSDLARMQIGKAQEAIQTGIDLLGKDTAARKVAVTAHKAFSLGKIAVDLREEIQAIWKHANQNPMNALIPGSGNIIAGVQTALAIGRAVKSTKEVTAQQFYAGGMTKKDGNPALIKMMERNGIWEMASGQSGGSIGAFAEGGMVNEARLGLIGEKGAELVIPNWMIKSPKYANTVAYLEAERQKGVTAFATGGPTSETSLPAPRPVEENQGYTPYEQAMLSRLDSLTDEIKAWPTKLQVYNDVGQTQEKLELLNEIREMSRG</sequence>
<dbReference type="InterPro" id="IPR010090">
    <property type="entry name" value="Phage_tape_meas"/>
</dbReference>
<reference evidence="4 5" key="1">
    <citation type="journal article" date="2018" name="Int. J. Syst. Evol. Microbiol.">
        <title>Adhaeribacter swui sp. nov., isolated from wet mud.</title>
        <authorList>
            <person name="Kim D.U."/>
            <person name="Kim K.W."/>
            <person name="Kang M.S."/>
            <person name="Kim J.Y."/>
            <person name="Jang J.H."/>
            <person name="Kim M.K."/>
        </authorList>
    </citation>
    <scope>NUCLEOTIDE SEQUENCE [LARGE SCALE GENOMIC DNA]</scope>
    <source>
        <strain evidence="4 5">KCTC 52873</strain>
    </source>
</reference>
<dbReference type="Pfam" id="PF10145">
    <property type="entry name" value="PhageMin_Tail"/>
    <property type="match status" value="1"/>
</dbReference>
<dbReference type="KEGG" id="aswu:HUW51_17185"/>
<dbReference type="AlphaFoldDB" id="A0A7G7GB38"/>
<feature type="domain" description="Phage tail tape measure protein" evidence="3">
    <location>
        <begin position="148"/>
        <end position="314"/>
    </location>
</feature>
<evidence type="ECO:0000259" key="3">
    <source>
        <dbReference type="Pfam" id="PF10145"/>
    </source>
</evidence>
<dbReference type="EMBL" id="CP055156">
    <property type="protein sequence ID" value="QNF34372.1"/>
    <property type="molecule type" value="Genomic_DNA"/>
</dbReference>
<gene>
    <name evidence="4" type="ORF">HUW51_17185</name>
</gene>
<feature type="compositionally biased region" description="Basic and acidic residues" evidence="2">
    <location>
        <begin position="607"/>
        <end position="629"/>
    </location>
</feature>
<feature type="region of interest" description="Disordered" evidence="2">
    <location>
        <begin position="598"/>
        <end position="629"/>
    </location>
</feature>
<name>A0A7G7GB38_9BACT</name>
<keyword evidence="1" id="KW-0175">Coiled coil</keyword>